<protein>
    <recommendedName>
        <fullName evidence="7">Lipase</fullName>
    </recommendedName>
</protein>
<dbReference type="Pfam" id="PF04083">
    <property type="entry name" value="Abhydro_lipase"/>
    <property type="match status" value="1"/>
</dbReference>
<name>A0A1I9WL30_NILLU</name>
<dbReference type="GO" id="GO:0016788">
    <property type="term" value="F:hydrolase activity, acting on ester bonds"/>
    <property type="evidence" value="ECO:0007669"/>
    <property type="project" value="InterPro"/>
</dbReference>
<dbReference type="GO" id="GO:0016042">
    <property type="term" value="P:lipid catabolic process"/>
    <property type="evidence" value="ECO:0007669"/>
    <property type="project" value="UniProtKB-KW"/>
</dbReference>
<dbReference type="OrthoDB" id="9974421at2759"/>
<keyword evidence="5" id="KW-0443">Lipid metabolism</keyword>
<feature type="active site" description="Charge relay system" evidence="8">
    <location>
        <position position="373"/>
    </location>
</feature>
<keyword evidence="4 7" id="KW-0442">Lipid degradation</keyword>
<comment type="similarity">
    <text evidence="1 7">Belongs to the AB hydrolase superfamily. Lipase family.</text>
</comment>
<evidence type="ECO:0000256" key="1">
    <source>
        <dbReference type="ARBA" id="ARBA00010701"/>
    </source>
</evidence>
<dbReference type="InterPro" id="IPR006693">
    <property type="entry name" value="AB_hydrolase_lipase"/>
</dbReference>
<dbReference type="PANTHER" id="PTHR11005">
    <property type="entry name" value="LYSOSOMAL ACID LIPASE-RELATED"/>
    <property type="match status" value="1"/>
</dbReference>
<evidence type="ECO:0000256" key="4">
    <source>
        <dbReference type="ARBA" id="ARBA00022963"/>
    </source>
</evidence>
<evidence type="ECO:0000313" key="10">
    <source>
        <dbReference type="EMBL" id="APA33850.1"/>
    </source>
</evidence>
<evidence type="ECO:0000256" key="3">
    <source>
        <dbReference type="ARBA" id="ARBA00022801"/>
    </source>
</evidence>
<feature type="active site" description="Nucleophile" evidence="8">
    <location>
        <position position="170"/>
    </location>
</feature>
<evidence type="ECO:0000259" key="9">
    <source>
        <dbReference type="Pfam" id="PF04083"/>
    </source>
</evidence>
<dbReference type="InterPro" id="IPR025483">
    <property type="entry name" value="Lipase_euk"/>
</dbReference>
<dbReference type="Gene3D" id="3.40.50.1820">
    <property type="entry name" value="alpha/beta hydrolase"/>
    <property type="match status" value="1"/>
</dbReference>
<dbReference type="SUPFAM" id="SSF53474">
    <property type="entry name" value="alpha/beta-Hydrolases"/>
    <property type="match status" value="1"/>
</dbReference>
<dbReference type="AlphaFoldDB" id="A0A1I9WL30"/>
<dbReference type="PIRSF" id="PIRSF000862">
    <property type="entry name" value="Steryl_ester_lip"/>
    <property type="match status" value="1"/>
</dbReference>
<keyword evidence="6" id="KW-0325">Glycoprotein</keyword>
<proteinExistence type="evidence at transcript level"/>
<feature type="active site" description="Charge relay system" evidence="8">
    <location>
        <position position="341"/>
    </location>
</feature>
<evidence type="ECO:0000256" key="5">
    <source>
        <dbReference type="ARBA" id="ARBA00023098"/>
    </source>
</evidence>
<organism evidence="10">
    <name type="scientific">Nilaparvata lugens</name>
    <name type="common">Brown planthopper</name>
    <dbReference type="NCBI Taxonomy" id="108931"/>
    <lineage>
        <taxon>Eukaryota</taxon>
        <taxon>Metazoa</taxon>
        <taxon>Ecdysozoa</taxon>
        <taxon>Arthropoda</taxon>
        <taxon>Hexapoda</taxon>
        <taxon>Insecta</taxon>
        <taxon>Pterygota</taxon>
        <taxon>Neoptera</taxon>
        <taxon>Paraneoptera</taxon>
        <taxon>Hemiptera</taxon>
        <taxon>Auchenorrhyncha</taxon>
        <taxon>Fulgoroidea</taxon>
        <taxon>Delphacidae</taxon>
        <taxon>Delphacinae</taxon>
        <taxon>Nilaparvata</taxon>
    </lineage>
</organism>
<keyword evidence="3 7" id="KW-0378">Hydrolase</keyword>
<dbReference type="InterPro" id="IPR029058">
    <property type="entry name" value="AB_hydrolase_fold"/>
</dbReference>
<reference evidence="10" key="1">
    <citation type="journal article" date="2016" name="BMC Genomics">
        <title>Seminal fluid protein genes of the brown planthopper, Nilaparvata lugens.</title>
        <authorList>
            <person name="Yu B."/>
            <person name="Li D.T."/>
            <person name="Lu J.B."/>
            <person name="Zhang W.X."/>
            <person name="Zhang C.X."/>
        </authorList>
    </citation>
    <scope>NUCLEOTIDE SEQUENCE</scope>
    <source>
        <strain evidence="10">NlSFP_secreted_comp34143</strain>
    </source>
</reference>
<evidence type="ECO:0000256" key="6">
    <source>
        <dbReference type="ARBA" id="ARBA00023180"/>
    </source>
</evidence>
<evidence type="ECO:0000256" key="7">
    <source>
        <dbReference type="PIRNR" id="PIRNR000862"/>
    </source>
</evidence>
<feature type="domain" description="Partial AB-hydrolase lipase" evidence="9">
    <location>
        <begin position="38"/>
        <end position="97"/>
    </location>
</feature>
<dbReference type="FunFam" id="3.40.50.1820:FF:000057">
    <property type="entry name" value="Lipase"/>
    <property type="match status" value="1"/>
</dbReference>
<evidence type="ECO:0000256" key="8">
    <source>
        <dbReference type="PIRSR" id="PIRSR000862-1"/>
    </source>
</evidence>
<evidence type="ECO:0000256" key="2">
    <source>
        <dbReference type="ARBA" id="ARBA00022729"/>
    </source>
</evidence>
<sequence length="398" mass="45158">MQGVCSLILFSFLFTGEFIISTNAILSLVFTTPEIPKTNELIAEAGYNFETHNVTTNDGFIINIFRILPKSTEDRKKERPVVIIQHGIMCSSSDWVYLGKERGLGFALTDLGYDVWLSNFRGNLYGRSTVNASVSFDYSFHEVSQYDLPAIIDFILKNTGSNKLTYIGHSMGTTAFYVLMATKPEYNSKVTGMISLSPVSFMKHVRGVTIRVVKILSSIIAMILKLYRVKILLPEPTSVFGRNFYEIPIIGWISYFVLGTLGGHNKGQYDADSVTRYFKITPTGTAFKVMQHYFQFMDSGRFCQYDYGESRNEELYGQATPPDYNLKNVKVPIILIQGKNDYLTAQEDVDTLEKSLEGTSVSRIYIEDPNFTHLDFLWSKDIKELLHTKIISALKTFK</sequence>
<keyword evidence="2" id="KW-0732">Signal</keyword>
<dbReference type="EMBL" id="KU932214">
    <property type="protein sequence ID" value="APA33850.1"/>
    <property type="molecule type" value="mRNA"/>
</dbReference>
<accession>A0A1I9WL30</accession>